<dbReference type="EMBL" id="KV425885">
    <property type="protein sequence ID" value="KZW03113.1"/>
    <property type="molecule type" value="Genomic_DNA"/>
</dbReference>
<dbReference type="SMART" id="SM00256">
    <property type="entry name" value="FBOX"/>
    <property type="match status" value="1"/>
</dbReference>
<dbReference type="SUPFAM" id="SSF81383">
    <property type="entry name" value="F-box domain"/>
    <property type="match status" value="1"/>
</dbReference>
<organism evidence="2 3">
    <name type="scientific">Exidia glandulosa HHB12029</name>
    <dbReference type="NCBI Taxonomy" id="1314781"/>
    <lineage>
        <taxon>Eukaryota</taxon>
        <taxon>Fungi</taxon>
        <taxon>Dikarya</taxon>
        <taxon>Basidiomycota</taxon>
        <taxon>Agaricomycotina</taxon>
        <taxon>Agaricomycetes</taxon>
        <taxon>Auriculariales</taxon>
        <taxon>Exidiaceae</taxon>
        <taxon>Exidia</taxon>
    </lineage>
</organism>
<dbReference type="Gene3D" id="3.80.10.10">
    <property type="entry name" value="Ribonuclease Inhibitor"/>
    <property type="match status" value="1"/>
</dbReference>
<gene>
    <name evidence="2" type="ORF">EXIGLDRAFT_759421</name>
</gene>
<reference evidence="2 3" key="1">
    <citation type="journal article" date="2016" name="Mol. Biol. Evol.">
        <title>Comparative Genomics of Early-Diverging Mushroom-Forming Fungi Provides Insights into the Origins of Lignocellulose Decay Capabilities.</title>
        <authorList>
            <person name="Nagy L.G."/>
            <person name="Riley R."/>
            <person name="Tritt A."/>
            <person name="Adam C."/>
            <person name="Daum C."/>
            <person name="Floudas D."/>
            <person name="Sun H."/>
            <person name="Yadav J.S."/>
            <person name="Pangilinan J."/>
            <person name="Larsson K.H."/>
            <person name="Matsuura K."/>
            <person name="Barry K."/>
            <person name="Labutti K."/>
            <person name="Kuo R."/>
            <person name="Ohm R.A."/>
            <person name="Bhattacharya S.S."/>
            <person name="Shirouzu T."/>
            <person name="Yoshinaga Y."/>
            <person name="Martin F.M."/>
            <person name="Grigoriev I.V."/>
            <person name="Hibbett D.S."/>
        </authorList>
    </citation>
    <scope>NUCLEOTIDE SEQUENCE [LARGE SCALE GENOMIC DNA]</scope>
    <source>
        <strain evidence="2 3">HHB12029</strain>
    </source>
</reference>
<dbReference type="InParanoid" id="A0A165Q5L2"/>
<name>A0A165Q5L2_EXIGL</name>
<dbReference type="OrthoDB" id="3217549at2759"/>
<feature type="domain" description="F-box" evidence="1">
    <location>
        <begin position="20"/>
        <end position="68"/>
    </location>
</feature>
<sequence>MQISSDIRAVFSDDMTLRVQSGVHALPDELLCLVFFYAKFSDRLCCTRVCRHWRAASLAAPGQLWNKVKSRNQIRGAFSGLLDRSAGVPALVRVHVRNCNAPEVGAALTKHMGHIASLTLDIDEELDLETSALQLARALTLCAPIIRTLIIFDGYNAISVGLKIIGAPVFAYGAQYLTTFKLHGYIAEFMDAPALRAVRHLLYCPYTDGPGWITLILCSSFSGLETIGLEIGYWESRPMGASVPLPPNLRALVITSLDDDLEPQHVLASIPGHGGIQKLNFTFDADCPRHAVLPLFGLVTASVAEPFSSITIDSSANSSHDDALIDCTTASGRVREFHNIPPILPQDMFHGVRSLAVSEWEWNVIDPFPDAPVLESLTIRLVTPIYANNDRSVFLDVQRDHVLYCPSLHTLAISTRERGDPDLLGFWPALAPEMVSRFIERKLDMAGRTMVPLLLLNAVRLLQNVIDEVIELLALVDDIKVGPGHPSLDSKTTAASWDSDIRNLQHWE</sequence>
<dbReference type="Pfam" id="PF12937">
    <property type="entry name" value="F-box-like"/>
    <property type="match status" value="1"/>
</dbReference>
<evidence type="ECO:0000259" key="1">
    <source>
        <dbReference type="PROSITE" id="PS50181"/>
    </source>
</evidence>
<dbReference type="PROSITE" id="PS50181">
    <property type="entry name" value="FBOX"/>
    <property type="match status" value="1"/>
</dbReference>
<evidence type="ECO:0000313" key="2">
    <source>
        <dbReference type="EMBL" id="KZW03113.1"/>
    </source>
</evidence>
<dbReference type="Proteomes" id="UP000077266">
    <property type="component" value="Unassembled WGS sequence"/>
</dbReference>
<accession>A0A165Q5L2</accession>
<keyword evidence="3" id="KW-1185">Reference proteome</keyword>
<dbReference type="InterPro" id="IPR001810">
    <property type="entry name" value="F-box_dom"/>
</dbReference>
<proteinExistence type="predicted"/>
<evidence type="ECO:0000313" key="3">
    <source>
        <dbReference type="Proteomes" id="UP000077266"/>
    </source>
</evidence>
<dbReference type="AlphaFoldDB" id="A0A165Q5L2"/>
<dbReference type="InterPro" id="IPR032675">
    <property type="entry name" value="LRR_dom_sf"/>
</dbReference>
<protein>
    <recommendedName>
        <fullName evidence="1">F-box domain-containing protein</fullName>
    </recommendedName>
</protein>
<dbReference type="InterPro" id="IPR036047">
    <property type="entry name" value="F-box-like_dom_sf"/>
</dbReference>